<dbReference type="EMBL" id="LAZR01007520">
    <property type="protein sequence ID" value="KKM84730.1"/>
    <property type="molecule type" value="Genomic_DNA"/>
</dbReference>
<dbReference type="AlphaFoldDB" id="A0A0F9N7G1"/>
<sequence length="114" mass="13022">MTRGRLTMRADLERNTENATDAHGHPATPVFSVIGRIATWVYSKVRREITDGGKLTVIEDVRAFFSKNADVQQADEISDIRDRLGQIVMPGRYRIETIQRKRRHQEAGLLKVMS</sequence>
<proteinExistence type="predicted"/>
<evidence type="ECO:0000313" key="1">
    <source>
        <dbReference type="EMBL" id="KKM84730.1"/>
    </source>
</evidence>
<organism evidence="1">
    <name type="scientific">marine sediment metagenome</name>
    <dbReference type="NCBI Taxonomy" id="412755"/>
    <lineage>
        <taxon>unclassified sequences</taxon>
        <taxon>metagenomes</taxon>
        <taxon>ecological metagenomes</taxon>
    </lineage>
</organism>
<gene>
    <name evidence="1" type="ORF">LCGC14_1296210</name>
</gene>
<reference evidence="1" key="1">
    <citation type="journal article" date="2015" name="Nature">
        <title>Complex archaea that bridge the gap between prokaryotes and eukaryotes.</title>
        <authorList>
            <person name="Spang A."/>
            <person name="Saw J.H."/>
            <person name="Jorgensen S.L."/>
            <person name="Zaremba-Niedzwiedzka K."/>
            <person name="Martijn J."/>
            <person name="Lind A.E."/>
            <person name="van Eijk R."/>
            <person name="Schleper C."/>
            <person name="Guy L."/>
            <person name="Ettema T.J."/>
        </authorList>
    </citation>
    <scope>NUCLEOTIDE SEQUENCE</scope>
</reference>
<accession>A0A0F9N7G1</accession>
<name>A0A0F9N7G1_9ZZZZ</name>
<protein>
    <submittedName>
        <fullName evidence="1">Uncharacterized protein</fullName>
    </submittedName>
</protein>
<comment type="caution">
    <text evidence="1">The sequence shown here is derived from an EMBL/GenBank/DDBJ whole genome shotgun (WGS) entry which is preliminary data.</text>
</comment>